<dbReference type="EMBL" id="LAZR01058433">
    <property type="protein sequence ID" value="KKK69905.1"/>
    <property type="molecule type" value="Genomic_DNA"/>
</dbReference>
<feature type="non-terminal residue" evidence="1">
    <location>
        <position position="60"/>
    </location>
</feature>
<protein>
    <submittedName>
        <fullName evidence="1">Uncharacterized protein</fullName>
    </submittedName>
</protein>
<accession>A0A0F8Y896</accession>
<reference evidence="1" key="1">
    <citation type="journal article" date="2015" name="Nature">
        <title>Complex archaea that bridge the gap between prokaryotes and eukaryotes.</title>
        <authorList>
            <person name="Spang A."/>
            <person name="Saw J.H."/>
            <person name="Jorgensen S.L."/>
            <person name="Zaremba-Niedzwiedzka K."/>
            <person name="Martijn J."/>
            <person name="Lind A.E."/>
            <person name="van Eijk R."/>
            <person name="Schleper C."/>
            <person name="Guy L."/>
            <person name="Ettema T.J."/>
        </authorList>
    </citation>
    <scope>NUCLEOTIDE SEQUENCE</scope>
</reference>
<organism evidence="1">
    <name type="scientific">marine sediment metagenome</name>
    <dbReference type="NCBI Taxonomy" id="412755"/>
    <lineage>
        <taxon>unclassified sequences</taxon>
        <taxon>metagenomes</taxon>
        <taxon>ecological metagenomes</taxon>
    </lineage>
</organism>
<comment type="caution">
    <text evidence="1">The sequence shown here is derived from an EMBL/GenBank/DDBJ whole genome shotgun (WGS) entry which is preliminary data.</text>
</comment>
<proteinExistence type="predicted"/>
<name>A0A0F8Y896_9ZZZZ</name>
<gene>
    <name evidence="1" type="ORF">LCGC14_2929390</name>
</gene>
<dbReference type="AlphaFoldDB" id="A0A0F8Y896"/>
<evidence type="ECO:0000313" key="1">
    <source>
        <dbReference type="EMBL" id="KKK69905.1"/>
    </source>
</evidence>
<sequence>MSDLTRIDDVNCVGETDKAIKVLIGLEEIWIPQSWVHDDSEVWGQGDEGTLVLPEWAARK</sequence>